<reference evidence="3" key="1">
    <citation type="submission" date="2021-01" db="EMBL/GenBank/DDBJ databases">
        <authorList>
            <person name="Corre E."/>
            <person name="Pelletier E."/>
            <person name="Niang G."/>
            <person name="Scheremetjew M."/>
            <person name="Finn R."/>
            <person name="Kale V."/>
            <person name="Holt S."/>
            <person name="Cochrane G."/>
            <person name="Meng A."/>
            <person name="Brown T."/>
            <person name="Cohen L."/>
        </authorList>
    </citation>
    <scope>NUCLEOTIDE SEQUENCE</scope>
    <source>
        <strain evidence="3">CCMP1510</strain>
    </source>
</reference>
<dbReference type="InterPro" id="IPR059215">
    <property type="entry name" value="BRCT2_TopBP1-like"/>
</dbReference>
<protein>
    <recommendedName>
        <fullName evidence="2">BRCT domain-containing protein</fullName>
    </recommendedName>
</protein>
<dbReference type="PANTHER" id="PTHR13561">
    <property type="entry name" value="DNA REPLICATION REGULATOR DPB11-RELATED"/>
    <property type="match status" value="1"/>
</dbReference>
<organism evidence="3">
    <name type="scientific">Aureoumbra lagunensis</name>
    <dbReference type="NCBI Taxonomy" id="44058"/>
    <lineage>
        <taxon>Eukaryota</taxon>
        <taxon>Sar</taxon>
        <taxon>Stramenopiles</taxon>
        <taxon>Ochrophyta</taxon>
        <taxon>Pelagophyceae</taxon>
        <taxon>Pelagomonadales</taxon>
        <taxon>Aureoumbra</taxon>
    </lineage>
</organism>
<dbReference type="InterPro" id="IPR036420">
    <property type="entry name" value="BRCT_dom_sf"/>
</dbReference>
<dbReference type="PANTHER" id="PTHR13561:SF20">
    <property type="entry name" value="DNA TOPOISOMERASE 2-BINDING PROTEIN 1"/>
    <property type="match status" value="1"/>
</dbReference>
<dbReference type="GO" id="GO:0007095">
    <property type="term" value="P:mitotic G2 DNA damage checkpoint signaling"/>
    <property type="evidence" value="ECO:0007669"/>
    <property type="project" value="TreeGrafter"/>
</dbReference>
<dbReference type="GO" id="GO:0033314">
    <property type="term" value="P:mitotic DNA replication checkpoint signaling"/>
    <property type="evidence" value="ECO:0007669"/>
    <property type="project" value="TreeGrafter"/>
</dbReference>
<feature type="domain" description="BRCT" evidence="2">
    <location>
        <begin position="11"/>
        <end position="103"/>
    </location>
</feature>
<proteinExistence type="predicted"/>
<dbReference type="Pfam" id="PF12738">
    <property type="entry name" value="PTCB-BRCT"/>
    <property type="match status" value="2"/>
</dbReference>
<evidence type="ECO:0000256" key="1">
    <source>
        <dbReference type="ARBA" id="ARBA00022737"/>
    </source>
</evidence>
<evidence type="ECO:0000313" key="3">
    <source>
        <dbReference type="EMBL" id="CAE0373579.1"/>
    </source>
</evidence>
<dbReference type="EMBL" id="HBIJ01022079">
    <property type="protein sequence ID" value="CAE0373579.1"/>
    <property type="molecule type" value="Transcribed_RNA"/>
</dbReference>
<gene>
    <name evidence="3" type="ORF">ALAG00032_LOCUS14380</name>
</gene>
<dbReference type="CDD" id="cd17731">
    <property type="entry name" value="BRCT_TopBP1_rpt2_like"/>
    <property type="match status" value="2"/>
</dbReference>
<dbReference type="InterPro" id="IPR001357">
    <property type="entry name" value="BRCT_dom"/>
</dbReference>
<dbReference type="SUPFAM" id="SSF52113">
    <property type="entry name" value="BRCT domain"/>
    <property type="match status" value="3"/>
</dbReference>
<name>A0A7S3NKD9_9STRA</name>
<accession>A0A7S3NKD9</accession>
<feature type="domain" description="BRCT" evidence="2">
    <location>
        <begin position="262"/>
        <end position="323"/>
    </location>
</feature>
<dbReference type="AlphaFoldDB" id="A0A7S3NKD9"/>
<sequence length="341" mass="37678">MQLNGVSLATRRSRLFKRLVVTTTGLGRRERDVIEELVQRMGGEVSSQFDAKTTHLVAATVLSAKYKAAMNDEAFRACTVVSTCWPQACWDKALLLDPAKFKVKPCCGLVVAVTNLDPTTKQNIQKRLEKLGAIYSKVLDQNTVTHLISSGGTPSGEKFVHALEWDIPIVDLRWLDTCEKTKAPAPIDEFRLEAPIGGTDPILRRQLDALEYAARSVKTCSIFLDTRIYVPSTSISGDQFKNPFWVACLGLINKGFGTMVPAQILHDVSARDTITHVVLPPDILPLQPIEFDSLPRTAHIVTSDWLLESLKAQSKLSVEPFLISASSSSSSKRRRLLHVPS</sequence>
<evidence type="ECO:0000259" key="2">
    <source>
        <dbReference type="PROSITE" id="PS50172"/>
    </source>
</evidence>
<dbReference type="SMART" id="SM00292">
    <property type="entry name" value="BRCT"/>
    <property type="match status" value="2"/>
</dbReference>
<keyword evidence="1" id="KW-0677">Repeat</keyword>
<dbReference type="Gene3D" id="3.40.50.10190">
    <property type="entry name" value="BRCT domain"/>
    <property type="match status" value="3"/>
</dbReference>
<feature type="domain" description="BRCT" evidence="2">
    <location>
        <begin position="108"/>
        <end position="192"/>
    </location>
</feature>
<dbReference type="PROSITE" id="PS50172">
    <property type="entry name" value="BRCT"/>
    <property type="match status" value="3"/>
</dbReference>
<dbReference type="GO" id="GO:0006270">
    <property type="term" value="P:DNA replication initiation"/>
    <property type="evidence" value="ECO:0007669"/>
    <property type="project" value="TreeGrafter"/>
</dbReference>